<feature type="transmembrane region" description="Helical" evidence="1">
    <location>
        <begin position="96"/>
        <end position="117"/>
    </location>
</feature>
<dbReference type="InterPro" id="IPR000160">
    <property type="entry name" value="GGDEF_dom"/>
</dbReference>
<dbReference type="PROSITE" id="PS50887">
    <property type="entry name" value="GGDEF"/>
    <property type="match status" value="1"/>
</dbReference>
<feature type="transmembrane region" description="Helical" evidence="1">
    <location>
        <begin position="148"/>
        <end position="167"/>
    </location>
</feature>
<dbReference type="PANTHER" id="PTHR44757">
    <property type="entry name" value="DIGUANYLATE CYCLASE DGCP"/>
    <property type="match status" value="1"/>
</dbReference>
<gene>
    <name evidence="4" type="ORF">D1222_08675</name>
</gene>
<dbReference type="SMART" id="SM00052">
    <property type="entry name" value="EAL"/>
    <property type="match status" value="1"/>
</dbReference>
<dbReference type="EMBL" id="QWGA01000006">
    <property type="protein sequence ID" value="RIJ29467.1"/>
    <property type="molecule type" value="Genomic_DNA"/>
</dbReference>
<sequence length="655" mass="72626">MLSNLRSFLTLDPEHVEVNRARYVALSKQIPLMYSILGINLLGLSLTHLGAAPKLMTIHLPAVMLGFMTLRSIKYIRGRDRVLTDAQIFRSLRNTILLVVPVGAIFGVWGIFFLPYGNTGQNAQAIFFNAVSVSACAFCLVHLRQASILVLATVTPLTCILLFSQGSFAYSSVAFNLLLVSIVLGHILINLERDFVQMVEQEIEHGRQRDKLQALSEENYRLANTDSLTALPNRRQFLFEIDELVEECREKDRTFVVALLDLDGFKAVNDVFGHPAGDAVLIETANRLNAAFADHDATVARLAGDEFGLLIRSQLSDEEVTAIARRACEALRQPFEFDDGSANLSATIGLARFPHSADTRSHLFDRADYALYFAKHHNKSEPVFFSQEHERLVFENSAIEQGLRHADLEKEMSVEFQPVLDLHQGHTSGLEALARWYSPTLGNVRPDRFIQIAENAGIIGRLSEVLFRKAVTEACQWPGDLTLSFNLSAVSLNTPGAVSRLLSIARKAGFPVSRLVFEITESAVLKDFESALDVLEEIKAAGARIAIDDFGTGFSSLAYVHRLPIDALKVDRSFVRDLTHNQKSANVLRSILDLCENMGLSCVVEGVETQEQFDLISDLGAGQIQGFYYSKPLSGGDTHMVLQIEFHDQLMSLAS</sequence>
<name>A0A399RHK4_9PROT</name>
<keyword evidence="1" id="KW-0812">Transmembrane</keyword>
<dbReference type="InterPro" id="IPR035919">
    <property type="entry name" value="EAL_sf"/>
</dbReference>
<accession>A0A399RHK4</accession>
<reference evidence="4 5" key="1">
    <citation type="submission" date="2018-08" db="EMBL/GenBank/DDBJ databases">
        <title>Henriciella mobilis sp. nov., isolated from seawater.</title>
        <authorList>
            <person name="Cheng H."/>
            <person name="Wu Y.-H."/>
            <person name="Xu X.-W."/>
            <person name="Guo L.-L."/>
        </authorList>
    </citation>
    <scope>NUCLEOTIDE SEQUENCE [LARGE SCALE GENOMIC DNA]</scope>
    <source>
        <strain evidence="4 5">CCUG67844</strain>
    </source>
</reference>
<feature type="domain" description="EAL" evidence="2">
    <location>
        <begin position="396"/>
        <end position="646"/>
    </location>
</feature>
<evidence type="ECO:0000313" key="4">
    <source>
        <dbReference type="EMBL" id="RIJ29467.1"/>
    </source>
</evidence>
<evidence type="ECO:0000259" key="2">
    <source>
        <dbReference type="PROSITE" id="PS50883"/>
    </source>
</evidence>
<dbReference type="Proteomes" id="UP000265845">
    <property type="component" value="Unassembled WGS sequence"/>
</dbReference>
<dbReference type="NCBIfam" id="TIGR00254">
    <property type="entry name" value="GGDEF"/>
    <property type="match status" value="1"/>
</dbReference>
<dbReference type="InterPro" id="IPR001633">
    <property type="entry name" value="EAL_dom"/>
</dbReference>
<dbReference type="CDD" id="cd01948">
    <property type="entry name" value="EAL"/>
    <property type="match status" value="1"/>
</dbReference>
<proteinExistence type="predicted"/>
<feature type="domain" description="GGDEF" evidence="3">
    <location>
        <begin position="253"/>
        <end position="387"/>
    </location>
</feature>
<keyword evidence="5" id="KW-1185">Reference proteome</keyword>
<dbReference type="PANTHER" id="PTHR44757:SF2">
    <property type="entry name" value="BIOFILM ARCHITECTURE MAINTENANCE PROTEIN MBAA"/>
    <property type="match status" value="1"/>
</dbReference>
<dbReference type="InterPro" id="IPR043128">
    <property type="entry name" value="Rev_trsase/Diguanyl_cyclase"/>
</dbReference>
<feature type="transmembrane region" description="Helical" evidence="1">
    <location>
        <begin position="32"/>
        <end position="52"/>
    </location>
</feature>
<dbReference type="AlphaFoldDB" id="A0A399RHK4"/>
<protein>
    <submittedName>
        <fullName evidence="4">EAL domain-containing protein</fullName>
    </submittedName>
</protein>
<dbReference type="SUPFAM" id="SSF141868">
    <property type="entry name" value="EAL domain-like"/>
    <property type="match status" value="1"/>
</dbReference>
<dbReference type="SUPFAM" id="SSF55073">
    <property type="entry name" value="Nucleotide cyclase"/>
    <property type="match status" value="1"/>
</dbReference>
<dbReference type="Pfam" id="PF00563">
    <property type="entry name" value="EAL"/>
    <property type="match status" value="1"/>
</dbReference>
<dbReference type="Gene3D" id="3.30.70.270">
    <property type="match status" value="1"/>
</dbReference>
<dbReference type="InterPro" id="IPR029787">
    <property type="entry name" value="Nucleotide_cyclase"/>
</dbReference>
<feature type="transmembrane region" description="Helical" evidence="1">
    <location>
        <begin position="58"/>
        <end position="76"/>
    </location>
</feature>
<dbReference type="RefSeq" id="WP_119453873.1">
    <property type="nucleotide sequence ID" value="NZ_QWGA01000006.1"/>
</dbReference>
<dbReference type="Pfam" id="PF00990">
    <property type="entry name" value="GGDEF"/>
    <property type="match status" value="1"/>
</dbReference>
<dbReference type="PROSITE" id="PS50883">
    <property type="entry name" value="EAL"/>
    <property type="match status" value="1"/>
</dbReference>
<evidence type="ECO:0000256" key="1">
    <source>
        <dbReference type="SAM" id="Phobius"/>
    </source>
</evidence>
<dbReference type="OrthoDB" id="7279500at2"/>
<dbReference type="SMART" id="SM00267">
    <property type="entry name" value="GGDEF"/>
    <property type="match status" value="1"/>
</dbReference>
<evidence type="ECO:0000313" key="5">
    <source>
        <dbReference type="Proteomes" id="UP000265845"/>
    </source>
</evidence>
<dbReference type="InterPro" id="IPR052155">
    <property type="entry name" value="Biofilm_reg_signaling"/>
</dbReference>
<keyword evidence="1" id="KW-1133">Transmembrane helix</keyword>
<dbReference type="CDD" id="cd01949">
    <property type="entry name" value="GGDEF"/>
    <property type="match status" value="1"/>
</dbReference>
<comment type="caution">
    <text evidence="4">The sequence shown here is derived from an EMBL/GenBank/DDBJ whole genome shotgun (WGS) entry which is preliminary data.</text>
</comment>
<feature type="transmembrane region" description="Helical" evidence="1">
    <location>
        <begin position="123"/>
        <end position="141"/>
    </location>
</feature>
<dbReference type="Gene3D" id="3.20.20.450">
    <property type="entry name" value="EAL domain"/>
    <property type="match status" value="1"/>
</dbReference>
<organism evidence="4 5">
    <name type="scientific">Henriciella algicola</name>
    <dbReference type="NCBI Taxonomy" id="1608422"/>
    <lineage>
        <taxon>Bacteria</taxon>
        <taxon>Pseudomonadati</taxon>
        <taxon>Pseudomonadota</taxon>
        <taxon>Alphaproteobacteria</taxon>
        <taxon>Hyphomonadales</taxon>
        <taxon>Hyphomonadaceae</taxon>
        <taxon>Henriciella</taxon>
    </lineage>
</organism>
<evidence type="ECO:0000259" key="3">
    <source>
        <dbReference type="PROSITE" id="PS50887"/>
    </source>
</evidence>
<keyword evidence="1" id="KW-0472">Membrane</keyword>